<keyword evidence="4 10" id="KW-0808">Transferase</keyword>
<evidence type="ECO:0000256" key="3">
    <source>
        <dbReference type="ARBA" id="ARBA00005842"/>
    </source>
</evidence>
<evidence type="ECO:0000313" key="14">
    <source>
        <dbReference type="EMBL" id="MFD2188405.1"/>
    </source>
</evidence>
<feature type="site" description="Interaction with substrate tRNA" evidence="10">
    <location>
        <position position="123"/>
    </location>
</feature>
<keyword evidence="7 10" id="KW-0067">ATP-binding</keyword>
<evidence type="ECO:0000256" key="9">
    <source>
        <dbReference type="ARBA" id="ARBA00049563"/>
    </source>
</evidence>
<accession>A0ABW5B174</accession>
<dbReference type="RefSeq" id="WP_378321436.1">
    <property type="nucleotide sequence ID" value="NZ_JBHUHY010000016.1"/>
</dbReference>
<dbReference type="PANTHER" id="PTHR11088">
    <property type="entry name" value="TRNA DIMETHYLALLYLTRANSFERASE"/>
    <property type="match status" value="1"/>
</dbReference>
<evidence type="ECO:0000256" key="11">
    <source>
        <dbReference type="RuleBase" id="RU003783"/>
    </source>
</evidence>
<evidence type="ECO:0000256" key="8">
    <source>
        <dbReference type="ARBA" id="ARBA00022842"/>
    </source>
</evidence>
<dbReference type="InterPro" id="IPR018022">
    <property type="entry name" value="IPT"/>
</dbReference>
<dbReference type="Pfam" id="PF01715">
    <property type="entry name" value="IPPT"/>
    <property type="match status" value="1"/>
</dbReference>
<sequence>MNNTLIVIVGPTAIGKTSLSLTLAKHFNCEIVSADSKQFYKEMSIGTAVPSLDELKQVRHHFIQHKSIKELYTVGDFEKDALERLNTLFANNTYTILVGGSGLYVDAVTKGLDSFPEVDTEIREKLKSTYKNSGIESLQNKLKVLDPNYYNKVDLQNTHRVMRALEVCISSGKPYSSFLTTPKKNRPFNIIKIGITADRQVIYDRINERVDIMIEKGLVNEVKNLYDNRSLNALNTVGYKEIFNYLDGTWDLNFAISEIKKNTRRFAKRQLTWFRKDPDIKWFDYKEEALSIVNYINKKTQ</sequence>
<protein>
    <recommendedName>
        <fullName evidence="10">tRNA dimethylallyltransferase</fullName>
        <ecNumber evidence="10">2.5.1.75</ecNumber>
    </recommendedName>
    <alternativeName>
        <fullName evidence="10">Dimethylallyl diphosphate:tRNA dimethylallyltransferase</fullName>
        <shortName evidence="10">DMAPP:tRNA dimethylallyltransferase</shortName>
        <shortName evidence="10">DMATase</shortName>
    </alternativeName>
    <alternativeName>
        <fullName evidence="10">Isopentenyl-diphosphate:tRNA isopentenyltransferase</fullName>
        <shortName evidence="10">IPP transferase</shortName>
        <shortName evidence="10">IPPT</shortName>
        <shortName evidence="10">IPTase</shortName>
    </alternativeName>
</protein>
<keyword evidence="15" id="KW-1185">Reference proteome</keyword>
<organism evidence="14 15">
    <name type="scientific">Aquimarina celericrescens</name>
    <dbReference type="NCBI Taxonomy" id="1964542"/>
    <lineage>
        <taxon>Bacteria</taxon>
        <taxon>Pseudomonadati</taxon>
        <taxon>Bacteroidota</taxon>
        <taxon>Flavobacteriia</taxon>
        <taxon>Flavobacteriales</taxon>
        <taxon>Flavobacteriaceae</taxon>
        <taxon>Aquimarina</taxon>
    </lineage>
</organism>
<dbReference type="Gene3D" id="1.10.20.140">
    <property type="match status" value="1"/>
</dbReference>
<feature type="binding site" evidence="10">
    <location>
        <begin position="12"/>
        <end position="17"/>
    </location>
    <ligand>
        <name>substrate</name>
    </ligand>
</feature>
<dbReference type="PANTHER" id="PTHR11088:SF60">
    <property type="entry name" value="TRNA DIMETHYLALLYLTRANSFERASE"/>
    <property type="match status" value="1"/>
</dbReference>
<keyword evidence="8 10" id="KW-0460">Magnesium</keyword>
<name>A0ABW5B174_9FLAO</name>
<comment type="caution">
    <text evidence="14">The sequence shown here is derived from an EMBL/GenBank/DDBJ whole genome shotgun (WGS) entry which is preliminary data.</text>
</comment>
<dbReference type="InterPro" id="IPR027417">
    <property type="entry name" value="P-loop_NTPase"/>
</dbReference>
<dbReference type="Proteomes" id="UP001597344">
    <property type="component" value="Unassembled WGS sequence"/>
</dbReference>
<feature type="region of interest" description="Interaction with substrate tRNA" evidence="10">
    <location>
        <begin position="35"/>
        <end position="38"/>
    </location>
</feature>
<evidence type="ECO:0000256" key="4">
    <source>
        <dbReference type="ARBA" id="ARBA00022679"/>
    </source>
</evidence>
<keyword evidence="6 10" id="KW-0547">Nucleotide-binding</keyword>
<comment type="caution">
    <text evidence="10">Lacks conserved residue(s) required for the propagation of feature annotation.</text>
</comment>
<feature type="site" description="Interaction with substrate tRNA" evidence="10">
    <location>
        <position position="101"/>
    </location>
</feature>
<comment type="function">
    <text evidence="2 10 12">Catalyzes the transfer of a dimethylallyl group onto the adenine at position 37 in tRNAs that read codons beginning with uridine, leading to the formation of N6-(dimethylallyl)adenosine (i(6)A).</text>
</comment>
<dbReference type="EC" id="2.5.1.75" evidence="10"/>
<evidence type="ECO:0000256" key="12">
    <source>
        <dbReference type="RuleBase" id="RU003784"/>
    </source>
</evidence>
<dbReference type="Gene3D" id="3.40.50.300">
    <property type="entry name" value="P-loop containing nucleotide triphosphate hydrolases"/>
    <property type="match status" value="1"/>
</dbReference>
<proteinExistence type="inferred from homology"/>
<evidence type="ECO:0000313" key="15">
    <source>
        <dbReference type="Proteomes" id="UP001597344"/>
    </source>
</evidence>
<dbReference type="HAMAP" id="MF_00185">
    <property type="entry name" value="IPP_trans"/>
    <property type="match status" value="1"/>
</dbReference>
<comment type="similarity">
    <text evidence="3 10 13">Belongs to the IPP transferase family.</text>
</comment>
<feature type="binding site" evidence="10">
    <location>
        <begin position="10"/>
        <end position="17"/>
    </location>
    <ligand>
        <name>ATP</name>
        <dbReference type="ChEBI" id="CHEBI:30616"/>
    </ligand>
</feature>
<evidence type="ECO:0000256" key="13">
    <source>
        <dbReference type="RuleBase" id="RU003785"/>
    </source>
</evidence>
<reference evidence="15" key="1">
    <citation type="journal article" date="2019" name="Int. J. Syst. Evol. Microbiol.">
        <title>The Global Catalogue of Microorganisms (GCM) 10K type strain sequencing project: providing services to taxonomists for standard genome sequencing and annotation.</title>
        <authorList>
            <consortium name="The Broad Institute Genomics Platform"/>
            <consortium name="The Broad Institute Genome Sequencing Center for Infectious Disease"/>
            <person name="Wu L."/>
            <person name="Ma J."/>
        </authorList>
    </citation>
    <scope>NUCLEOTIDE SEQUENCE [LARGE SCALE GENOMIC DNA]</scope>
    <source>
        <strain evidence="15">DT92</strain>
    </source>
</reference>
<comment type="cofactor">
    <cofactor evidence="1 10">
        <name>Mg(2+)</name>
        <dbReference type="ChEBI" id="CHEBI:18420"/>
    </cofactor>
</comment>
<dbReference type="GO" id="GO:0052381">
    <property type="term" value="F:tRNA dimethylallyltransferase activity"/>
    <property type="evidence" value="ECO:0007669"/>
    <property type="project" value="UniProtKB-EC"/>
</dbReference>
<dbReference type="SUPFAM" id="SSF52540">
    <property type="entry name" value="P-loop containing nucleoside triphosphate hydrolases"/>
    <property type="match status" value="2"/>
</dbReference>
<evidence type="ECO:0000256" key="2">
    <source>
        <dbReference type="ARBA" id="ARBA00003213"/>
    </source>
</evidence>
<evidence type="ECO:0000256" key="10">
    <source>
        <dbReference type="HAMAP-Rule" id="MF_00185"/>
    </source>
</evidence>
<comment type="catalytic activity">
    <reaction evidence="9 10 11">
        <text>adenosine(37) in tRNA + dimethylallyl diphosphate = N(6)-dimethylallyladenosine(37) in tRNA + diphosphate</text>
        <dbReference type="Rhea" id="RHEA:26482"/>
        <dbReference type="Rhea" id="RHEA-COMP:10162"/>
        <dbReference type="Rhea" id="RHEA-COMP:10375"/>
        <dbReference type="ChEBI" id="CHEBI:33019"/>
        <dbReference type="ChEBI" id="CHEBI:57623"/>
        <dbReference type="ChEBI" id="CHEBI:74411"/>
        <dbReference type="ChEBI" id="CHEBI:74415"/>
        <dbReference type="EC" id="2.5.1.75"/>
    </reaction>
</comment>
<dbReference type="EMBL" id="JBHUHY010000016">
    <property type="protein sequence ID" value="MFD2188405.1"/>
    <property type="molecule type" value="Genomic_DNA"/>
</dbReference>
<dbReference type="InterPro" id="IPR039657">
    <property type="entry name" value="Dimethylallyltransferase"/>
</dbReference>
<dbReference type="NCBIfam" id="TIGR00174">
    <property type="entry name" value="miaA"/>
    <property type="match status" value="1"/>
</dbReference>
<gene>
    <name evidence="10 14" type="primary">miaA</name>
    <name evidence="14" type="ORF">ACFSJT_16485</name>
</gene>
<keyword evidence="5 10" id="KW-0819">tRNA processing</keyword>
<evidence type="ECO:0000256" key="5">
    <source>
        <dbReference type="ARBA" id="ARBA00022694"/>
    </source>
</evidence>
<comment type="subunit">
    <text evidence="10">Monomer.</text>
</comment>
<evidence type="ECO:0000256" key="7">
    <source>
        <dbReference type="ARBA" id="ARBA00022840"/>
    </source>
</evidence>
<evidence type="ECO:0000256" key="1">
    <source>
        <dbReference type="ARBA" id="ARBA00001946"/>
    </source>
</evidence>
<evidence type="ECO:0000256" key="6">
    <source>
        <dbReference type="ARBA" id="ARBA00022741"/>
    </source>
</evidence>